<organism evidence="1 2">
    <name type="scientific">Dothistroma septosporum (strain NZE10 / CBS 128990)</name>
    <name type="common">Red band needle blight fungus</name>
    <name type="synonym">Mycosphaerella pini</name>
    <dbReference type="NCBI Taxonomy" id="675120"/>
    <lineage>
        <taxon>Eukaryota</taxon>
        <taxon>Fungi</taxon>
        <taxon>Dikarya</taxon>
        <taxon>Ascomycota</taxon>
        <taxon>Pezizomycotina</taxon>
        <taxon>Dothideomycetes</taxon>
        <taxon>Dothideomycetidae</taxon>
        <taxon>Mycosphaerellales</taxon>
        <taxon>Mycosphaerellaceae</taxon>
        <taxon>Dothistroma</taxon>
    </lineage>
</organism>
<protein>
    <submittedName>
        <fullName evidence="1">Uncharacterized protein</fullName>
    </submittedName>
</protein>
<proteinExistence type="predicted"/>
<dbReference type="EMBL" id="KB446538">
    <property type="protein sequence ID" value="EME45028.1"/>
    <property type="molecule type" value="Genomic_DNA"/>
</dbReference>
<dbReference type="OrthoDB" id="10496444at2759"/>
<dbReference type="Proteomes" id="UP000016933">
    <property type="component" value="Unassembled WGS sequence"/>
</dbReference>
<reference evidence="1 2" key="2">
    <citation type="journal article" date="2012" name="PLoS Pathog.">
        <title>Diverse lifestyles and strategies of plant pathogenesis encoded in the genomes of eighteen Dothideomycetes fungi.</title>
        <authorList>
            <person name="Ohm R.A."/>
            <person name="Feau N."/>
            <person name="Henrissat B."/>
            <person name="Schoch C.L."/>
            <person name="Horwitz B.A."/>
            <person name="Barry K.W."/>
            <person name="Condon B.J."/>
            <person name="Copeland A.C."/>
            <person name="Dhillon B."/>
            <person name="Glaser F."/>
            <person name="Hesse C.N."/>
            <person name="Kosti I."/>
            <person name="LaButti K."/>
            <person name="Lindquist E.A."/>
            <person name="Lucas S."/>
            <person name="Salamov A.A."/>
            <person name="Bradshaw R.E."/>
            <person name="Ciuffetti L."/>
            <person name="Hamelin R.C."/>
            <person name="Kema G.H.J."/>
            <person name="Lawrence C."/>
            <person name="Scott J.A."/>
            <person name="Spatafora J.W."/>
            <person name="Turgeon B.G."/>
            <person name="de Wit P.J.G.M."/>
            <person name="Zhong S."/>
            <person name="Goodwin S.B."/>
            <person name="Grigoriev I.V."/>
        </authorList>
    </citation>
    <scope>NUCLEOTIDE SEQUENCE [LARGE SCALE GENOMIC DNA]</scope>
    <source>
        <strain evidence="2">NZE10 / CBS 128990</strain>
    </source>
</reference>
<sequence>MPTPRAIFKAQERLYQPTQRSCSAWEIETIEIMLKRAFRYGHTDFSDLRPIGRLLARCDGSLSFKLEKVYPSGCKVLQRMYSRTTEREDEMATLIPPVEVPALIARPDAAATTTGSTSWFVVGIEGPPWKGKPGLRSQIKLGIAGEITDHRQVAGLAPAFRVCCVSRRQVKGTEWSLRQNERQLGASSTEFDMNSSTESQPHRQVGLDAQIVRSVVKSDVGSVESLNELLSMYTER</sequence>
<reference evidence="2" key="1">
    <citation type="journal article" date="2012" name="PLoS Genet.">
        <title>The genomes of the fungal plant pathogens Cladosporium fulvum and Dothistroma septosporum reveal adaptation to different hosts and lifestyles but also signatures of common ancestry.</title>
        <authorList>
            <person name="de Wit P.J.G.M."/>
            <person name="van der Burgt A."/>
            <person name="Oekmen B."/>
            <person name="Stergiopoulos I."/>
            <person name="Abd-Elsalam K.A."/>
            <person name="Aerts A.L."/>
            <person name="Bahkali A.H."/>
            <person name="Beenen H.G."/>
            <person name="Chettri P."/>
            <person name="Cox M.P."/>
            <person name="Datema E."/>
            <person name="de Vries R.P."/>
            <person name="Dhillon B."/>
            <person name="Ganley A.R."/>
            <person name="Griffiths S.A."/>
            <person name="Guo Y."/>
            <person name="Hamelin R.C."/>
            <person name="Henrissat B."/>
            <person name="Kabir M.S."/>
            <person name="Jashni M.K."/>
            <person name="Kema G."/>
            <person name="Klaubauf S."/>
            <person name="Lapidus A."/>
            <person name="Levasseur A."/>
            <person name="Lindquist E."/>
            <person name="Mehrabi R."/>
            <person name="Ohm R.A."/>
            <person name="Owen T.J."/>
            <person name="Salamov A."/>
            <person name="Schwelm A."/>
            <person name="Schijlen E."/>
            <person name="Sun H."/>
            <person name="van den Burg H.A."/>
            <person name="van Ham R.C.H.J."/>
            <person name="Zhang S."/>
            <person name="Goodwin S.B."/>
            <person name="Grigoriev I.V."/>
            <person name="Collemare J."/>
            <person name="Bradshaw R.E."/>
        </authorList>
    </citation>
    <scope>NUCLEOTIDE SEQUENCE [LARGE SCALE GENOMIC DNA]</scope>
    <source>
        <strain evidence="2">NZE10 / CBS 128990</strain>
    </source>
</reference>
<dbReference type="eggNOG" id="ENOG502RP4A">
    <property type="taxonomic scope" value="Eukaryota"/>
</dbReference>
<keyword evidence="2" id="KW-1185">Reference proteome</keyword>
<gene>
    <name evidence="1" type="ORF">DOTSEDRAFT_70914</name>
</gene>
<dbReference type="AlphaFoldDB" id="N1PQ20"/>
<evidence type="ECO:0000313" key="2">
    <source>
        <dbReference type="Proteomes" id="UP000016933"/>
    </source>
</evidence>
<dbReference type="HOGENOM" id="CLU_1175411_0_0_1"/>
<accession>N1PQ20</accession>
<name>N1PQ20_DOTSN</name>
<evidence type="ECO:0000313" key="1">
    <source>
        <dbReference type="EMBL" id="EME45028.1"/>
    </source>
</evidence>